<dbReference type="STRING" id="33044.GCA_900005695_01395"/>
<accession>A0A380ZGY6</accession>
<keyword evidence="1" id="KW-1133">Transmembrane helix</keyword>
<sequence>MSRSAFDKKSQSSSIKELISFKESMEKSMAFSMKDSIIIFLISLLMVGGVVATVYLKPMEWFTIVPVEDLQAMVQESLKSGTVLEMYKKLILESWKGGYINEWWNAVQWRDVYAFLLMIPNALWGCLFILFPAFLVLYILITCDLKQMIAQLEKSLEQQDKPDISHDMS</sequence>
<keyword evidence="1" id="KW-0812">Transmembrane</keyword>
<keyword evidence="1" id="KW-0472">Membrane</keyword>
<feature type="transmembrane region" description="Helical" evidence="1">
    <location>
        <begin position="112"/>
        <end position="141"/>
    </location>
</feature>
<proteinExistence type="predicted"/>
<evidence type="ECO:0000313" key="2">
    <source>
        <dbReference type="EMBL" id="SUV45572.1"/>
    </source>
</evidence>
<dbReference type="EMBL" id="UFTF01000001">
    <property type="protein sequence ID" value="SUV45572.1"/>
    <property type="molecule type" value="Genomic_DNA"/>
</dbReference>
<feature type="transmembrane region" description="Helical" evidence="1">
    <location>
        <begin position="37"/>
        <end position="56"/>
    </location>
</feature>
<evidence type="ECO:0000313" key="3">
    <source>
        <dbReference type="Proteomes" id="UP000254950"/>
    </source>
</evidence>
<dbReference type="Proteomes" id="UP000254950">
    <property type="component" value="Unassembled WGS sequence"/>
</dbReference>
<dbReference type="AlphaFoldDB" id="A0A380ZGY6"/>
<evidence type="ECO:0000256" key="1">
    <source>
        <dbReference type="SAM" id="Phobius"/>
    </source>
</evidence>
<name>A0A380ZGY6_BARDO</name>
<dbReference type="RefSeq" id="WP_004856539.1">
    <property type="nucleotide sequence ID" value="NZ_CACVBH010000001.1"/>
</dbReference>
<protein>
    <submittedName>
        <fullName evidence="2">Uncharacterized protein</fullName>
    </submittedName>
</protein>
<organism evidence="2 3">
    <name type="scientific">Bartonella doshiae</name>
    <dbReference type="NCBI Taxonomy" id="33044"/>
    <lineage>
        <taxon>Bacteria</taxon>
        <taxon>Pseudomonadati</taxon>
        <taxon>Pseudomonadota</taxon>
        <taxon>Alphaproteobacteria</taxon>
        <taxon>Hyphomicrobiales</taxon>
        <taxon>Bartonellaceae</taxon>
        <taxon>Bartonella</taxon>
    </lineage>
</organism>
<gene>
    <name evidence="2" type="ORF">NCTC12862_01292</name>
</gene>
<reference evidence="2 3" key="1">
    <citation type="submission" date="2018-06" db="EMBL/GenBank/DDBJ databases">
        <authorList>
            <consortium name="Pathogen Informatics"/>
            <person name="Doyle S."/>
        </authorList>
    </citation>
    <scope>NUCLEOTIDE SEQUENCE [LARGE SCALE GENOMIC DNA]</scope>
    <source>
        <strain evidence="2 3">NCTC12862</strain>
    </source>
</reference>